<name>A0A2K9NDM4_9PROT</name>
<protein>
    <submittedName>
        <fullName evidence="1">Uncharacterized protein</fullName>
    </submittedName>
</protein>
<dbReference type="KEGG" id="ncb:C0V82_14075"/>
<keyword evidence="2" id="KW-1185">Reference proteome</keyword>
<dbReference type="Proteomes" id="UP000234752">
    <property type="component" value="Chromosome eg_1"/>
</dbReference>
<dbReference type="EMBL" id="CP025611">
    <property type="protein sequence ID" value="AUN31233.1"/>
    <property type="molecule type" value="Genomic_DNA"/>
</dbReference>
<dbReference type="AlphaFoldDB" id="A0A2K9NDM4"/>
<proteinExistence type="predicted"/>
<sequence>MALTILYDIASDTGSLTGNDGWAAGMPVSNLRTDDVQAVARFLEIAEGPARMVAAFNRPRPINAWALIGHTCSTQAQVRVGLASNSALTDPIYQADLPAWEPTVVFGSVPWGAAPFDGVDKDTFPGAPVIFHRAGTQFGGWGFIEVADPSNNDGYLDFGRLMIGQSWQPPGFDGHDYGSAIQVVDTSTVQRTRGNRRIVGDQRIYRTWEIKLSYQTQATALGVFHDLQMRLGKSGSMLIIWDDEAAFSVRSRLTLYCALSGTSPITISDADAWDVTLSVEELT</sequence>
<evidence type="ECO:0000313" key="1">
    <source>
        <dbReference type="EMBL" id="AUN31233.1"/>
    </source>
</evidence>
<dbReference type="RefSeq" id="WP_102112840.1">
    <property type="nucleotide sequence ID" value="NZ_BMGN01000005.1"/>
</dbReference>
<dbReference type="OrthoDB" id="977800at2"/>
<organism evidence="1 2">
    <name type="scientific">Niveispirillum cyanobacteriorum</name>
    <dbReference type="NCBI Taxonomy" id="1612173"/>
    <lineage>
        <taxon>Bacteria</taxon>
        <taxon>Pseudomonadati</taxon>
        <taxon>Pseudomonadota</taxon>
        <taxon>Alphaproteobacteria</taxon>
        <taxon>Rhodospirillales</taxon>
        <taxon>Azospirillaceae</taxon>
        <taxon>Niveispirillum</taxon>
    </lineage>
</organism>
<accession>A0A2K9NDM4</accession>
<evidence type="ECO:0000313" key="2">
    <source>
        <dbReference type="Proteomes" id="UP000234752"/>
    </source>
</evidence>
<reference evidence="1 2" key="1">
    <citation type="submission" date="2017-12" db="EMBL/GenBank/DDBJ databases">
        <title>Genomes of bacteria within cyanobacterial aggregates.</title>
        <authorList>
            <person name="Cai H."/>
        </authorList>
    </citation>
    <scope>NUCLEOTIDE SEQUENCE [LARGE SCALE GENOMIC DNA]</scope>
    <source>
        <strain evidence="1 2">TH16</strain>
    </source>
</reference>
<gene>
    <name evidence="1" type="ORF">C0V82_14075</name>
</gene>